<evidence type="ECO:0000259" key="1">
    <source>
        <dbReference type="PROSITE" id="PS51186"/>
    </source>
</evidence>
<dbReference type="AlphaFoldDB" id="S0FLX3"/>
<dbReference type="PATRIC" id="fig|1195236.3.peg.1179"/>
<dbReference type="InterPro" id="IPR050276">
    <property type="entry name" value="MshD_Acetyltransferase"/>
</dbReference>
<dbReference type="PROSITE" id="PS51186">
    <property type="entry name" value="GNAT"/>
    <property type="match status" value="1"/>
</dbReference>
<organism evidence="2 3">
    <name type="scientific">Ruminiclostridium cellobioparum subsp. termitidis CT1112</name>
    <dbReference type="NCBI Taxonomy" id="1195236"/>
    <lineage>
        <taxon>Bacteria</taxon>
        <taxon>Bacillati</taxon>
        <taxon>Bacillota</taxon>
        <taxon>Clostridia</taxon>
        <taxon>Eubacteriales</taxon>
        <taxon>Oscillospiraceae</taxon>
        <taxon>Ruminiclostridium</taxon>
    </lineage>
</organism>
<reference evidence="2 3" key="1">
    <citation type="journal article" date="2013" name="Genome Announc.">
        <title>Draft Genome Sequence of the Cellulolytic, Mesophilic, Anaerobic Bacterium Clostridium termitidis Strain CT1112 (DSM 5398).</title>
        <authorList>
            <person name="Lal S."/>
            <person name="Ramachandran U."/>
            <person name="Zhang X."/>
            <person name="Munir R."/>
            <person name="Sparling R."/>
            <person name="Levin D.B."/>
        </authorList>
    </citation>
    <scope>NUCLEOTIDE SEQUENCE [LARGE SCALE GENOMIC DNA]</scope>
    <source>
        <strain evidence="2 3">CT1112</strain>
    </source>
</reference>
<sequence>MIRLQKIDSKNLWKVVGLSVKEQQKGFVATNTQSLLEAYVTVTSGKTALPFAIYSDEELVGFVMFGYDTIDAADEPAIAPGNYCIWRFMIDQKYQGNGFGKAALAKAIEYLRAKPCGPAQYCWLSYEPENIAARALYTSMGFSENGETDGEEIVSVLKL</sequence>
<dbReference type="STRING" id="1195236.CTER_0887"/>
<dbReference type="CDD" id="cd04301">
    <property type="entry name" value="NAT_SF"/>
    <property type="match status" value="1"/>
</dbReference>
<dbReference type="EMBL" id="AORV01000021">
    <property type="protein sequence ID" value="EMS73230.1"/>
    <property type="molecule type" value="Genomic_DNA"/>
</dbReference>
<evidence type="ECO:0000313" key="2">
    <source>
        <dbReference type="EMBL" id="EMS73230.1"/>
    </source>
</evidence>
<keyword evidence="2" id="KW-0808">Transferase</keyword>
<comment type="caution">
    <text evidence="2">The sequence shown here is derived from an EMBL/GenBank/DDBJ whole genome shotgun (WGS) entry which is preliminary data.</text>
</comment>
<proteinExistence type="predicted"/>
<dbReference type="eggNOG" id="COG0456">
    <property type="taxonomic scope" value="Bacteria"/>
</dbReference>
<dbReference type="PANTHER" id="PTHR43617:SF2">
    <property type="entry name" value="UPF0039 PROTEIN SLL0451"/>
    <property type="match status" value="1"/>
</dbReference>
<dbReference type="EC" id="2.3.1.57" evidence="2"/>
<feature type="domain" description="N-acetyltransferase" evidence="1">
    <location>
        <begin position="2"/>
        <end position="159"/>
    </location>
</feature>
<keyword evidence="3" id="KW-1185">Reference proteome</keyword>
<dbReference type="RefSeq" id="WP_004624109.1">
    <property type="nucleotide sequence ID" value="NZ_AORV01000021.1"/>
</dbReference>
<gene>
    <name evidence="2" type="ORF">CTER_0887</name>
</gene>
<protein>
    <submittedName>
        <fullName evidence="2">Acetyltransferase</fullName>
        <ecNumber evidence="2">2.3.1.57</ecNumber>
    </submittedName>
</protein>
<dbReference type="Pfam" id="PF00583">
    <property type="entry name" value="Acetyltransf_1"/>
    <property type="match status" value="1"/>
</dbReference>
<name>S0FLX3_RUMCE</name>
<dbReference type="InterPro" id="IPR016181">
    <property type="entry name" value="Acyl_CoA_acyltransferase"/>
</dbReference>
<keyword evidence="2" id="KW-0012">Acyltransferase</keyword>
<evidence type="ECO:0000313" key="3">
    <source>
        <dbReference type="Proteomes" id="UP000014155"/>
    </source>
</evidence>
<dbReference type="InterPro" id="IPR000182">
    <property type="entry name" value="GNAT_dom"/>
</dbReference>
<dbReference type="GO" id="GO:0004145">
    <property type="term" value="F:diamine N-acetyltransferase activity"/>
    <property type="evidence" value="ECO:0007669"/>
    <property type="project" value="UniProtKB-EC"/>
</dbReference>
<dbReference type="PANTHER" id="PTHR43617">
    <property type="entry name" value="L-AMINO ACID N-ACETYLTRANSFERASE"/>
    <property type="match status" value="1"/>
</dbReference>
<dbReference type="SUPFAM" id="SSF55729">
    <property type="entry name" value="Acyl-CoA N-acyltransferases (Nat)"/>
    <property type="match status" value="1"/>
</dbReference>
<dbReference type="Proteomes" id="UP000014155">
    <property type="component" value="Unassembled WGS sequence"/>
</dbReference>
<dbReference type="Gene3D" id="3.40.630.30">
    <property type="match status" value="1"/>
</dbReference>
<accession>S0FLX3</accession>